<dbReference type="EMBL" id="SGXA01000002">
    <property type="protein sequence ID" value="RZS71894.1"/>
    <property type="molecule type" value="Genomic_DNA"/>
</dbReference>
<dbReference type="RefSeq" id="WP_130542360.1">
    <property type="nucleotide sequence ID" value="NZ_CP042431.1"/>
</dbReference>
<gene>
    <name evidence="4" type="ORF">EV199_3807</name>
</gene>
<dbReference type="InterPro" id="IPR003790">
    <property type="entry name" value="GHL10"/>
</dbReference>
<name>A0A4Q7MV73_9BACT</name>
<dbReference type="SUPFAM" id="SSF51445">
    <property type="entry name" value="(Trans)glycosidases"/>
    <property type="match status" value="1"/>
</dbReference>
<accession>A0A4Q7MV73</accession>
<dbReference type="PANTHER" id="PTHR43405:SF1">
    <property type="entry name" value="GLYCOSYL HYDROLASE DIGH"/>
    <property type="match status" value="1"/>
</dbReference>
<keyword evidence="5" id="KW-1185">Reference proteome</keyword>
<keyword evidence="4" id="KW-0449">Lipoprotein</keyword>
<feature type="chain" id="PRO_5020559023" evidence="2">
    <location>
        <begin position="22"/>
        <end position="514"/>
    </location>
</feature>
<reference evidence="4 5" key="1">
    <citation type="submission" date="2019-02" db="EMBL/GenBank/DDBJ databases">
        <title>Genomic Encyclopedia of Type Strains, Phase IV (KMG-IV): sequencing the most valuable type-strain genomes for metagenomic binning, comparative biology and taxonomic classification.</title>
        <authorList>
            <person name="Goeker M."/>
        </authorList>
    </citation>
    <scope>NUCLEOTIDE SEQUENCE [LARGE SCALE GENOMIC DNA]</scope>
    <source>
        <strain evidence="4 5">DSM 18116</strain>
    </source>
</reference>
<dbReference type="AlphaFoldDB" id="A0A4Q7MV73"/>
<evidence type="ECO:0000259" key="3">
    <source>
        <dbReference type="Pfam" id="PF02638"/>
    </source>
</evidence>
<dbReference type="InterPro" id="IPR017853">
    <property type="entry name" value="GH"/>
</dbReference>
<dbReference type="Gene3D" id="3.20.20.80">
    <property type="entry name" value="Glycosidases"/>
    <property type="match status" value="1"/>
</dbReference>
<protein>
    <submittedName>
        <fullName evidence="4">Uncharacterized lipoprotein YddW (UPF0748 family)</fullName>
    </submittedName>
</protein>
<organism evidence="4 5">
    <name type="scientific">Pseudobacter ginsenosidimutans</name>
    <dbReference type="NCBI Taxonomy" id="661488"/>
    <lineage>
        <taxon>Bacteria</taxon>
        <taxon>Pseudomonadati</taxon>
        <taxon>Bacteroidota</taxon>
        <taxon>Chitinophagia</taxon>
        <taxon>Chitinophagales</taxon>
        <taxon>Chitinophagaceae</taxon>
        <taxon>Pseudobacter</taxon>
    </lineage>
</organism>
<feature type="signal peptide" evidence="2">
    <location>
        <begin position="1"/>
        <end position="21"/>
    </location>
</feature>
<dbReference type="Proteomes" id="UP000293874">
    <property type="component" value="Unassembled WGS sequence"/>
</dbReference>
<sequence>MKRVLSVVLLAILLVNGSLHAQPPREFRAAWIATVDNIDWPSRGNYNTESQKAEYISLLDMHQRNGLNAVIVQVRPAADAFYPSQYEPWSQWLTGKQGTPPNPYYDPLEFMIEEAHKRGMEFHAWCNPYRAEFSIGKSSIAATHISKLHPEWFVTYGTARYFDPGNKEVQKFVVKVVRDIVSRYNVDAIHFDDYFYPYRLPGKEFPDQSSYNKYGNGLSRAEWRRGNVDSVIVGLSQAIKEENPHVKFGISPFGVWRNASQDPRGSETRAGVTNYDDLYADILLWLKEGWIDYVAPQLYWEFGQKNAPYEVLLDWWSQHTYGRHLYIGLGIYRANSNPAWRLRNQLPRQIREMRDYPEVQGAIYFSSKSFVNNPLGWSDSLRLNYYKEPALIPGMPWLDSLLPAAPVVTTVSSVNNGLQISVKRNAEETKAIKGFRLYACYINGPNNNFYNSALVGTQFHTDSCTFQAPLPDDKQFARFYVTVIDENNQESKPYINWPMKLDAVRDQQQGWIMK</sequence>
<evidence type="ECO:0000256" key="2">
    <source>
        <dbReference type="SAM" id="SignalP"/>
    </source>
</evidence>
<proteinExistence type="predicted"/>
<comment type="caution">
    <text evidence="4">The sequence shown here is derived from an EMBL/GenBank/DDBJ whole genome shotgun (WGS) entry which is preliminary data.</text>
</comment>
<dbReference type="InterPro" id="IPR052177">
    <property type="entry name" value="Divisome_Glycosyl_Hydrolase"/>
</dbReference>
<dbReference type="PANTHER" id="PTHR43405">
    <property type="entry name" value="GLYCOSYL HYDROLASE DIGH"/>
    <property type="match status" value="1"/>
</dbReference>
<dbReference type="OrthoDB" id="9773203at2"/>
<evidence type="ECO:0000313" key="5">
    <source>
        <dbReference type="Proteomes" id="UP000293874"/>
    </source>
</evidence>
<keyword evidence="1 2" id="KW-0732">Signal</keyword>
<dbReference type="Pfam" id="PF02638">
    <property type="entry name" value="GHL10"/>
    <property type="match status" value="1"/>
</dbReference>
<feature type="domain" description="Glycosyl hydrolase-like 10" evidence="3">
    <location>
        <begin position="26"/>
        <end position="336"/>
    </location>
</feature>
<evidence type="ECO:0000313" key="4">
    <source>
        <dbReference type="EMBL" id="RZS71894.1"/>
    </source>
</evidence>
<evidence type="ECO:0000256" key="1">
    <source>
        <dbReference type="ARBA" id="ARBA00022729"/>
    </source>
</evidence>